<evidence type="ECO:0008006" key="4">
    <source>
        <dbReference type="Google" id="ProtNLM"/>
    </source>
</evidence>
<sequence length="319" mass="34794">MGRDTVQLETAVSTISLEYLLEFASEYGISEDLHLEFPGPEERIMDSPEGKQETKKKHPSMLYQTFGFPEKLEQPILLGGRKGISYCLGLRVSAAKDEMPAEDTYSPEAVAETVALEVPPPENVTTMRVAPEAGLVKEIAVMGPHVIKECRKRGNDGVDANAPPKVLRKDHADSRPTQSTVEGKSLASMGLGTGSTFHVPTPQEIPADVSDMDPLSFSNSQSIPKENVAQFSKGAAIAGDPESKNTSFTSMVGSPETQVARRDQRIQARENEIKNLEALLEAETDMKKATEAKNAKLVKELENLRALFADLQVSNERLS</sequence>
<evidence type="ECO:0000313" key="3">
    <source>
        <dbReference type="EMBL" id="GEU67471.1"/>
    </source>
</evidence>
<proteinExistence type="predicted"/>
<feature type="region of interest" description="Disordered" evidence="2">
    <location>
        <begin position="153"/>
        <end position="191"/>
    </location>
</feature>
<reference evidence="3" key="1">
    <citation type="journal article" date="2019" name="Sci. Rep.">
        <title>Draft genome of Tanacetum cinerariifolium, the natural source of mosquito coil.</title>
        <authorList>
            <person name="Yamashiro T."/>
            <person name="Shiraishi A."/>
            <person name="Satake H."/>
            <person name="Nakayama K."/>
        </authorList>
    </citation>
    <scope>NUCLEOTIDE SEQUENCE</scope>
</reference>
<protein>
    <recommendedName>
        <fullName evidence="4">Transposase (Putative), gypsy type</fullName>
    </recommendedName>
</protein>
<dbReference type="AlphaFoldDB" id="A0A6L2M0C2"/>
<dbReference type="EMBL" id="BKCJ010005571">
    <property type="protein sequence ID" value="GEU67471.1"/>
    <property type="molecule type" value="Genomic_DNA"/>
</dbReference>
<accession>A0A6L2M0C2</accession>
<evidence type="ECO:0000256" key="1">
    <source>
        <dbReference type="SAM" id="Coils"/>
    </source>
</evidence>
<evidence type="ECO:0000256" key="2">
    <source>
        <dbReference type="SAM" id="MobiDB-lite"/>
    </source>
</evidence>
<name>A0A6L2M0C2_TANCI</name>
<keyword evidence="1" id="KW-0175">Coiled coil</keyword>
<feature type="coiled-coil region" evidence="1">
    <location>
        <begin position="259"/>
        <end position="314"/>
    </location>
</feature>
<comment type="caution">
    <text evidence="3">The sequence shown here is derived from an EMBL/GenBank/DDBJ whole genome shotgun (WGS) entry which is preliminary data.</text>
</comment>
<organism evidence="3">
    <name type="scientific">Tanacetum cinerariifolium</name>
    <name type="common">Dalmatian daisy</name>
    <name type="synonym">Chrysanthemum cinerariifolium</name>
    <dbReference type="NCBI Taxonomy" id="118510"/>
    <lineage>
        <taxon>Eukaryota</taxon>
        <taxon>Viridiplantae</taxon>
        <taxon>Streptophyta</taxon>
        <taxon>Embryophyta</taxon>
        <taxon>Tracheophyta</taxon>
        <taxon>Spermatophyta</taxon>
        <taxon>Magnoliopsida</taxon>
        <taxon>eudicotyledons</taxon>
        <taxon>Gunneridae</taxon>
        <taxon>Pentapetalae</taxon>
        <taxon>asterids</taxon>
        <taxon>campanulids</taxon>
        <taxon>Asterales</taxon>
        <taxon>Asteraceae</taxon>
        <taxon>Asteroideae</taxon>
        <taxon>Anthemideae</taxon>
        <taxon>Anthemidinae</taxon>
        <taxon>Tanacetum</taxon>
    </lineage>
</organism>
<gene>
    <name evidence="3" type="ORF">Tci_039449</name>
</gene>